<dbReference type="InterPro" id="IPR012338">
    <property type="entry name" value="Beta-lactam/transpept-like"/>
</dbReference>
<evidence type="ECO:0000256" key="2">
    <source>
        <dbReference type="ARBA" id="ARBA00007164"/>
    </source>
</evidence>
<dbReference type="GO" id="GO:0008800">
    <property type="term" value="F:beta-lactamase activity"/>
    <property type="evidence" value="ECO:0007669"/>
    <property type="project" value="InterPro"/>
</dbReference>
<dbReference type="Pfam" id="PF00768">
    <property type="entry name" value="Peptidase_S11"/>
    <property type="match status" value="1"/>
</dbReference>
<evidence type="ECO:0000256" key="7">
    <source>
        <dbReference type="ARBA" id="ARBA00023316"/>
    </source>
</evidence>
<feature type="domain" description="Peptidase S11 D-alanyl-D-alanine carboxypeptidase A N-terminal" evidence="11">
    <location>
        <begin position="54"/>
        <end position="309"/>
    </location>
</feature>
<gene>
    <name evidence="12" type="ORF">QP433_05355</name>
</gene>
<dbReference type="GO" id="GO:0046677">
    <property type="term" value="P:response to antibiotic"/>
    <property type="evidence" value="ECO:0007669"/>
    <property type="project" value="InterPro"/>
</dbReference>
<dbReference type="PANTHER" id="PTHR35333">
    <property type="entry name" value="BETA-LACTAMASE"/>
    <property type="match status" value="1"/>
</dbReference>
<evidence type="ECO:0000256" key="8">
    <source>
        <dbReference type="PIRSR" id="PIRSR618044-1"/>
    </source>
</evidence>
<organism evidence="12 13">
    <name type="scientific">Facklamia hominis</name>
    <dbReference type="NCBI Taxonomy" id="178214"/>
    <lineage>
        <taxon>Bacteria</taxon>
        <taxon>Bacillati</taxon>
        <taxon>Bacillota</taxon>
        <taxon>Bacilli</taxon>
        <taxon>Lactobacillales</taxon>
        <taxon>Aerococcaceae</taxon>
        <taxon>Facklamia</taxon>
    </lineage>
</organism>
<sequence length="468" mass="52821">MDRKWRTLILSCMAMCVLFSYTSEMLVSAQELKSSTNIKSEGSRKYTYAPEIKESQPQLAGVKSAFIIDALNGQVIYNFQEDEPVEIASLSKLLVVYLVYKSIDEGKLTLEQEIAISDQAYALSQDYNIANVPLRQDLRYRIEDLIEATVLGSANGACLALAEALAGSQDICVQMMERQLQAWNVGSFQLYNATGLSVDYQPQDVGSNKNGKTNTMTARAVAAISYHLLKEYPEVLDYSKTSKKLFQEDTPDAFEMNNPNKMLKTADYNLSYSNLDGLMVTSSPEDNFSMVSTLDNNKMRMIAIVLGVKEENDLYAQSRKLLDYAAHAYRLELAIKAGQEVKQIDGIPLTNADKEWAPLIYQDDLYLLVPLIDTAPHYQYQFQANQQIFKGDRLVAPLEKGTEVGKMTIEVAGYPLPILESAEGNQTKVVLAEEVKKVNLFKRTWDYLKQAFNTNWQKLRKFFTNVFN</sequence>
<feature type="active site" description="Proton acceptor" evidence="8">
    <location>
        <position position="92"/>
    </location>
</feature>
<dbReference type="InterPro" id="IPR037167">
    <property type="entry name" value="Peptidase_S11_C_sf"/>
</dbReference>
<dbReference type="InterPro" id="IPR001967">
    <property type="entry name" value="Peptidase_S11_N"/>
</dbReference>
<evidence type="ECO:0000256" key="3">
    <source>
        <dbReference type="ARBA" id="ARBA00022729"/>
    </source>
</evidence>
<comment type="similarity">
    <text evidence="2 9">Belongs to the peptidase S11 family.</text>
</comment>
<evidence type="ECO:0000256" key="10">
    <source>
        <dbReference type="SAM" id="SignalP"/>
    </source>
</evidence>
<comment type="caution">
    <text evidence="12">The sequence shown here is derived from an EMBL/GenBank/DDBJ whole genome shotgun (WGS) entry which is preliminary data.</text>
</comment>
<comment type="function">
    <text evidence="1">Removes C-terminal D-alanyl residues from sugar-peptide cell wall precursors.</text>
</comment>
<evidence type="ECO:0000256" key="1">
    <source>
        <dbReference type="ARBA" id="ARBA00003217"/>
    </source>
</evidence>
<dbReference type="GO" id="GO:0008360">
    <property type="term" value="P:regulation of cell shape"/>
    <property type="evidence" value="ECO:0007669"/>
    <property type="project" value="UniProtKB-KW"/>
</dbReference>
<dbReference type="SUPFAM" id="SSF69189">
    <property type="entry name" value="Penicillin-binding protein associated domain"/>
    <property type="match status" value="1"/>
</dbReference>
<keyword evidence="3 10" id="KW-0732">Signal</keyword>
<dbReference type="GO" id="GO:0009002">
    <property type="term" value="F:serine-type D-Ala-D-Ala carboxypeptidase activity"/>
    <property type="evidence" value="ECO:0007669"/>
    <property type="project" value="InterPro"/>
</dbReference>
<dbReference type="GO" id="GO:0071555">
    <property type="term" value="P:cell wall organization"/>
    <property type="evidence" value="ECO:0007669"/>
    <property type="project" value="UniProtKB-KW"/>
</dbReference>
<dbReference type="Gene3D" id="2.60.410.10">
    <property type="entry name" value="D-Ala-D-Ala carboxypeptidase, C-terminal domain"/>
    <property type="match status" value="1"/>
</dbReference>
<evidence type="ECO:0000313" key="13">
    <source>
        <dbReference type="Proteomes" id="UP001229251"/>
    </source>
</evidence>
<feature type="chain" id="PRO_5042555114" evidence="10">
    <location>
        <begin position="30"/>
        <end position="468"/>
    </location>
</feature>
<dbReference type="Proteomes" id="UP001229251">
    <property type="component" value="Unassembled WGS sequence"/>
</dbReference>
<evidence type="ECO:0000256" key="6">
    <source>
        <dbReference type="ARBA" id="ARBA00022984"/>
    </source>
</evidence>
<dbReference type="RefSeq" id="WP_016648678.1">
    <property type="nucleotide sequence ID" value="NZ_CAUPDI010000003.1"/>
</dbReference>
<dbReference type="AlphaFoldDB" id="A0AAJ1V3G1"/>
<keyword evidence="6" id="KW-0573">Peptidoglycan synthesis</keyword>
<dbReference type="Gene3D" id="3.40.710.10">
    <property type="entry name" value="DD-peptidase/beta-lactamase superfamily"/>
    <property type="match status" value="1"/>
</dbReference>
<evidence type="ECO:0000313" key="12">
    <source>
        <dbReference type="EMBL" id="MDK7187401.1"/>
    </source>
</evidence>
<evidence type="ECO:0000256" key="5">
    <source>
        <dbReference type="ARBA" id="ARBA00022960"/>
    </source>
</evidence>
<protein>
    <submittedName>
        <fullName evidence="12">Serine hydrolase</fullName>
    </submittedName>
</protein>
<dbReference type="InterPro" id="IPR000871">
    <property type="entry name" value="Beta-lactam_class-A"/>
</dbReference>
<keyword evidence="4 12" id="KW-0378">Hydrolase</keyword>
<feature type="active site" description="Acyl-ester intermediate" evidence="8">
    <location>
        <position position="89"/>
    </location>
</feature>
<dbReference type="EMBL" id="JASOOE010000008">
    <property type="protein sequence ID" value="MDK7187401.1"/>
    <property type="molecule type" value="Genomic_DNA"/>
</dbReference>
<dbReference type="GO" id="GO:0030655">
    <property type="term" value="P:beta-lactam antibiotic catabolic process"/>
    <property type="evidence" value="ECO:0007669"/>
    <property type="project" value="InterPro"/>
</dbReference>
<proteinExistence type="inferred from homology"/>
<dbReference type="InterPro" id="IPR018044">
    <property type="entry name" value="Peptidase_S11"/>
</dbReference>
<evidence type="ECO:0000256" key="4">
    <source>
        <dbReference type="ARBA" id="ARBA00022801"/>
    </source>
</evidence>
<dbReference type="InterPro" id="IPR015956">
    <property type="entry name" value="Peniciliin-bd_prot_C_sf"/>
</dbReference>
<dbReference type="SUPFAM" id="SSF56601">
    <property type="entry name" value="beta-lactamase/transpeptidase-like"/>
    <property type="match status" value="1"/>
</dbReference>
<dbReference type="PANTHER" id="PTHR35333:SF4">
    <property type="entry name" value="SLR0121 PROTEIN"/>
    <property type="match status" value="1"/>
</dbReference>
<keyword evidence="7" id="KW-0961">Cell wall biogenesis/degradation</keyword>
<dbReference type="GO" id="GO:0009252">
    <property type="term" value="P:peptidoglycan biosynthetic process"/>
    <property type="evidence" value="ECO:0007669"/>
    <property type="project" value="UniProtKB-KW"/>
</dbReference>
<feature type="signal peptide" evidence="10">
    <location>
        <begin position="1"/>
        <end position="29"/>
    </location>
</feature>
<name>A0AAJ1V3G1_9LACT</name>
<keyword evidence="5" id="KW-0133">Cell shape</keyword>
<dbReference type="PRINTS" id="PR00725">
    <property type="entry name" value="DADACBPTASE1"/>
</dbReference>
<evidence type="ECO:0000256" key="9">
    <source>
        <dbReference type="RuleBase" id="RU004016"/>
    </source>
</evidence>
<dbReference type="GO" id="GO:0006508">
    <property type="term" value="P:proteolysis"/>
    <property type="evidence" value="ECO:0007669"/>
    <property type="project" value="InterPro"/>
</dbReference>
<accession>A0AAJ1V3G1</accession>
<reference evidence="12" key="1">
    <citation type="submission" date="2023-05" db="EMBL/GenBank/DDBJ databases">
        <title>Cataloging the Phylogenetic Diversity of Human Bladder Bacteria.</title>
        <authorList>
            <person name="Du J."/>
        </authorList>
    </citation>
    <scope>NUCLEOTIDE SEQUENCE</scope>
    <source>
        <strain evidence="12">UMB1231</strain>
    </source>
</reference>
<evidence type="ECO:0000259" key="11">
    <source>
        <dbReference type="Pfam" id="PF00768"/>
    </source>
</evidence>
<feature type="active site" evidence="8">
    <location>
        <position position="153"/>
    </location>
</feature>